<evidence type="ECO:0000313" key="4">
    <source>
        <dbReference type="EMBL" id="SDI09373.1"/>
    </source>
</evidence>
<dbReference type="Proteomes" id="UP000198656">
    <property type="component" value="Unassembled WGS sequence"/>
</dbReference>
<dbReference type="PANTHER" id="PTHR48105">
    <property type="entry name" value="THIOREDOXIN REDUCTASE 1-RELATED-RELATED"/>
    <property type="match status" value="1"/>
</dbReference>
<reference evidence="5" key="1">
    <citation type="submission" date="2016-10" db="EMBL/GenBank/DDBJ databases">
        <authorList>
            <person name="Varghese N."/>
            <person name="Submissions S."/>
        </authorList>
    </citation>
    <scope>NUCLEOTIDE SEQUENCE [LARGE SCALE GENOMIC DNA]</scope>
    <source>
        <strain evidence="5">DSM 8344</strain>
    </source>
</reference>
<dbReference type="InterPro" id="IPR036188">
    <property type="entry name" value="FAD/NAD-bd_sf"/>
</dbReference>
<keyword evidence="5" id="KW-1185">Reference proteome</keyword>
<evidence type="ECO:0000313" key="5">
    <source>
        <dbReference type="Proteomes" id="UP000198656"/>
    </source>
</evidence>
<keyword evidence="1" id="KW-0285">Flavoprotein</keyword>
<feature type="domain" description="FAD/NAD(P)-binding" evidence="3">
    <location>
        <begin position="13"/>
        <end position="277"/>
    </location>
</feature>
<sequence>MSEELNGLKDHYELAIIGCGPAGLSAALNAKIRNRDFVLLGSEVCSPKLSKAPQVDNWLGTPEIGGEELRQRFLDHVMEKDIPIKYFKVTNIYPGPPYTLMGKDQSFEADSVIIATGVSAEKLFPGEAELLGRGVGYCATCDGPLYKDKQVAIISYNQEGEDEANYMVNICSKVYYIPYYTDIVKVDSRVEIKKGKVKEIIGNQKVEKLDLGNEQLEVEGVFILRDTLPAEQLISGLEMEDSAIKVNHKLETSMPGLFAAGDCTGQPYQLIKAAGEGGTAALQAVKYLDSLKSTNPIDQTSNEVVPIH</sequence>
<organism evidence="4 5">
    <name type="scientific">Desulfosporosinus hippei DSM 8344</name>
    <dbReference type="NCBI Taxonomy" id="1121419"/>
    <lineage>
        <taxon>Bacteria</taxon>
        <taxon>Bacillati</taxon>
        <taxon>Bacillota</taxon>
        <taxon>Clostridia</taxon>
        <taxon>Eubacteriales</taxon>
        <taxon>Desulfitobacteriaceae</taxon>
        <taxon>Desulfosporosinus</taxon>
    </lineage>
</organism>
<accession>A0A1G8HRS4</accession>
<proteinExistence type="predicted"/>
<dbReference type="OrthoDB" id="9806179at2"/>
<dbReference type="EMBL" id="FNCP01000026">
    <property type="protein sequence ID" value="SDI09373.1"/>
    <property type="molecule type" value="Genomic_DNA"/>
</dbReference>
<dbReference type="AlphaFoldDB" id="A0A1G8HRS4"/>
<gene>
    <name evidence="4" type="ORF">SAMN05443529_12643</name>
</gene>
<dbReference type="PRINTS" id="PR00368">
    <property type="entry name" value="FADPNR"/>
</dbReference>
<dbReference type="InterPro" id="IPR050097">
    <property type="entry name" value="Ferredoxin-NADP_redctase_2"/>
</dbReference>
<dbReference type="STRING" id="1121419.SAMN05443529_12643"/>
<dbReference type="PRINTS" id="PR00469">
    <property type="entry name" value="PNDRDTASEII"/>
</dbReference>
<evidence type="ECO:0000256" key="1">
    <source>
        <dbReference type="ARBA" id="ARBA00022630"/>
    </source>
</evidence>
<protein>
    <submittedName>
        <fullName evidence="4">Thioredoxin reductase (NADPH)</fullName>
    </submittedName>
</protein>
<dbReference type="Pfam" id="PF07992">
    <property type="entry name" value="Pyr_redox_2"/>
    <property type="match status" value="1"/>
</dbReference>
<dbReference type="SUPFAM" id="SSF51905">
    <property type="entry name" value="FAD/NAD(P)-binding domain"/>
    <property type="match status" value="2"/>
</dbReference>
<keyword evidence="2" id="KW-0560">Oxidoreductase</keyword>
<name>A0A1G8HRS4_9FIRM</name>
<dbReference type="RefSeq" id="WP_092335120.1">
    <property type="nucleotide sequence ID" value="NZ_FNCP01000026.1"/>
</dbReference>
<evidence type="ECO:0000259" key="3">
    <source>
        <dbReference type="Pfam" id="PF07992"/>
    </source>
</evidence>
<evidence type="ECO:0000256" key="2">
    <source>
        <dbReference type="ARBA" id="ARBA00023002"/>
    </source>
</evidence>
<dbReference type="GO" id="GO:0016491">
    <property type="term" value="F:oxidoreductase activity"/>
    <property type="evidence" value="ECO:0007669"/>
    <property type="project" value="UniProtKB-KW"/>
</dbReference>
<dbReference type="Gene3D" id="3.50.50.60">
    <property type="entry name" value="FAD/NAD(P)-binding domain"/>
    <property type="match status" value="2"/>
</dbReference>
<dbReference type="InterPro" id="IPR023753">
    <property type="entry name" value="FAD/NAD-binding_dom"/>
</dbReference>